<evidence type="ECO:0000256" key="6">
    <source>
        <dbReference type="ARBA" id="ARBA00023157"/>
    </source>
</evidence>
<dbReference type="InterPro" id="IPR013201">
    <property type="entry name" value="Prot_inhib_I29"/>
</dbReference>
<dbReference type="FunFam" id="3.90.70.10:FF:000023">
    <property type="entry name" value="Senescence-specific cysteine protease SAG39"/>
    <property type="match status" value="1"/>
</dbReference>
<gene>
    <name evidence="10" type="ORF">HHK36_023559</name>
</gene>
<keyword evidence="5" id="KW-0788">Thiol protease</keyword>
<feature type="domain" description="Cathepsin propeptide inhibitor" evidence="9">
    <location>
        <begin position="38"/>
        <end position="95"/>
    </location>
</feature>
<dbReference type="InterPro" id="IPR039417">
    <property type="entry name" value="Peptidase_C1A_papain-like"/>
</dbReference>
<dbReference type="AlphaFoldDB" id="A0A834YMW6"/>
<accession>A0A834YMW6</accession>
<dbReference type="SMART" id="SM00645">
    <property type="entry name" value="Pept_C1"/>
    <property type="match status" value="1"/>
</dbReference>
<evidence type="ECO:0000256" key="5">
    <source>
        <dbReference type="ARBA" id="ARBA00022807"/>
    </source>
</evidence>
<keyword evidence="4" id="KW-0378">Hydrolase</keyword>
<dbReference type="InterPro" id="IPR013128">
    <property type="entry name" value="Peptidase_C1A"/>
</dbReference>
<dbReference type="InterPro" id="IPR025660">
    <property type="entry name" value="Pept_his_AS"/>
</dbReference>
<feature type="chain" id="PRO_5032866232" evidence="7">
    <location>
        <begin position="27"/>
        <end position="339"/>
    </location>
</feature>
<dbReference type="OMA" id="IYFEPRC"/>
<dbReference type="InterPro" id="IPR025661">
    <property type="entry name" value="Pept_asp_AS"/>
</dbReference>
<dbReference type="PRINTS" id="PR00705">
    <property type="entry name" value="PAPAIN"/>
</dbReference>
<dbReference type="GO" id="GO:0006508">
    <property type="term" value="P:proteolysis"/>
    <property type="evidence" value="ECO:0007669"/>
    <property type="project" value="UniProtKB-KW"/>
</dbReference>
<evidence type="ECO:0000256" key="2">
    <source>
        <dbReference type="ARBA" id="ARBA00022670"/>
    </source>
</evidence>
<dbReference type="PROSITE" id="PS00139">
    <property type="entry name" value="THIOL_PROTEASE_CYS"/>
    <property type="match status" value="1"/>
</dbReference>
<comment type="similarity">
    <text evidence="1">Belongs to the peptidase C1 family.</text>
</comment>
<dbReference type="InterPro" id="IPR000668">
    <property type="entry name" value="Peptidase_C1A_C"/>
</dbReference>
<dbReference type="CDD" id="cd02248">
    <property type="entry name" value="Peptidase_C1A"/>
    <property type="match status" value="1"/>
</dbReference>
<dbReference type="Proteomes" id="UP000655225">
    <property type="component" value="Unassembled WGS sequence"/>
</dbReference>
<evidence type="ECO:0000256" key="7">
    <source>
        <dbReference type="SAM" id="SignalP"/>
    </source>
</evidence>
<dbReference type="Pfam" id="PF08246">
    <property type="entry name" value="Inhibitor_I29"/>
    <property type="match status" value="1"/>
</dbReference>
<evidence type="ECO:0000256" key="1">
    <source>
        <dbReference type="ARBA" id="ARBA00008455"/>
    </source>
</evidence>
<dbReference type="PROSITE" id="PS00640">
    <property type="entry name" value="THIOL_PROTEASE_ASN"/>
    <property type="match status" value="1"/>
</dbReference>
<dbReference type="SMART" id="SM00848">
    <property type="entry name" value="Inhibitor_I29"/>
    <property type="match status" value="1"/>
</dbReference>
<organism evidence="10 11">
    <name type="scientific">Tetracentron sinense</name>
    <name type="common">Spur-leaf</name>
    <dbReference type="NCBI Taxonomy" id="13715"/>
    <lineage>
        <taxon>Eukaryota</taxon>
        <taxon>Viridiplantae</taxon>
        <taxon>Streptophyta</taxon>
        <taxon>Embryophyta</taxon>
        <taxon>Tracheophyta</taxon>
        <taxon>Spermatophyta</taxon>
        <taxon>Magnoliopsida</taxon>
        <taxon>Trochodendrales</taxon>
        <taxon>Trochodendraceae</taxon>
        <taxon>Tetracentron</taxon>
    </lineage>
</organism>
<evidence type="ECO:0000313" key="11">
    <source>
        <dbReference type="Proteomes" id="UP000655225"/>
    </source>
</evidence>
<evidence type="ECO:0000313" key="10">
    <source>
        <dbReference type="EMBL" id="KAF8391257.1"/>
    </source>
</evidence>
<feature type="domain" description="Peptidase C1A papain C-terminal" evidence="8">
    <location>
        <begin position="124"/>
        <end position="338"/>
    </location>
</feature>
<evidence type="ECO:0000259" key="8">
    <source>
        <dbReference type="SMART" id="SM00645"/>
    </source>
</evidence>
<evidence type="ECO:0000256" key="4">
    <source>
        <dbReference type="ARBA" id="ARBA00022801"/>
    </source>
</evidence>
<dbReference type="SUPFAM" id="SSF54001">
    <property type="entry name" value="Cysteine proteinases"/>
    <property type="match status" value="1"/>
</dbReference>
<dbReference type="EMBL" id="JABCRI010000017">
    <property type="protein sequence ID" value="KAF8391257.1"/>
    <property type="molecule type" value="Genomic_DNA"/>
</dbReference>
<reference evidence="10 11" key="1">
    <citation type="submission" date="2020-04" db="EMBL/GenBank/DDBJ databases">
        <title>Plant Genome Project.</title>
        <authorList>
            <person name="Zhang R.-G."/>
        </authorList>
    </citation>
    <scope>NUCLEOTIDE SEQUENCE [LARGE SCALE GENOMIC DNA]</scope>
    <source>
        <strain evidence="10">YNK0</strain>
        <tissue evidence="10">Leaf</tissue>
    </source>
</reference>
<name>A0A834YMW6_TETSI</name>
<dbReference type="GO" id="GO:0008234">
    <property type="term" value="F:cysteine-type peptidase activity"/>
    <property type="evidence" value="ECO:0007669"/>
    <property type="project" value="UniProtKB-KW"/>
</dbReference>
<sequence length="339" mass="37085">MASTRQWQCMCATLFILGFWVSQAMSRSLHEASMPERHELWMTRFGRVYKDSEEKEMRFKIFQANVEFIDSFNGAGSRSYKLSVNEFADQTNEEFITSRNGYKRSSPRKSLATSSFRYQNVTAVPSSMDWRKKGAVTPVKDQGQCGCCWAFSAVAAMEGVTQLTNGKLISLSEQELVDCDTSGVDQGCEGGLMDDAFTFIENNHGLATEANYPYKGIDGTCSTKKAAAKINGYEDVPANSEKALLKAVANQPVSVAIDASGSDFQFYSSGVFTGECGTSLDHGVTAVGYGTSADGTKYWLVKNSWGTEWGVDGYIMMQRDVDASEGLCGIAMEASYPTA</sequence>
<keyword evidence="6" id="KW-1015">Disulfide bond</keyword>
<dbReference type="InterPro" id="IPR000169">
    <property type="entry name" value="Pept_cys_AS"/>
</dbReference>
<dbReference type="PANTHER" id="PTHR12411">
    <property type="entry name" value="CYSTEINE PROTEASE FAMILY C1-RELATED"/>
    <property type="match status" value="1"/>
</dbReference>
<keyword evidence="3 7" id="KW-0732">Signal</keyword>
<dbReference type="PROSITE" id="PS00639">
    <property type="entry name" value="THIOL_PROTEASE_HIS"/>
    <property type="match status" value="1"/>
</dbReference>
<keyword evidence="2" id="KW-0645">Protease</keyword>
<evidence type="ECO:0000256" key="3">
    <source>
        <dbReference type="ARBA" id="ARBA00022729"/>
    </source>
</evidence>
<protein>
    <submittedName>
        <fullName evidence="10">Uncharacterized protein</fullName>
    </submittedName>
</protein>
<dbReference type="InterPro" id="IPR038765">
    <property type="entry name" value="Papain-like_cys_pep_sf"/>
</dbReference>
<comment type="caution">
    <text evidence="10">The sequence shown here is derived from an EMBL/GenBank/DDBJ whole genome shotgun (WGS) entry which is preliminary data.</text>
</comment>
<dbReference type="Pfam" id="PF00112">
    <property type="entry name" value="Peptidase_C1"/>
    <property type="match status" value="1"/>
</dbReference>
<evidence type="ECO:0000259" key="9">
    <source>
        <dbReference type="SMART" id="SM00848"/>
    </source>
</evidence>
<keyword evidence="11" id="KW-1185">Reference proteome</keyword>
<dbReference type="Gene3D" id="3.90.70.10">
    <property type="entry name" value="Cysteine proteinases"/>
    <property type="match status" value="1"/>
</dbReference>
<proteinExistence type="inferred from homology"/>
<dbReference type="OrthoDB" id="10253408at2759"/>
<feature type="signal peptide" evidence="7">
    <location>
        <begin position="1"/>
        <end position="26"/>
    </location>
</feature>